<dbReference type="SUPFAM" id="SSF63829">
    <property type="entry name" value="Calcium-dependent phosphotriesterase"/>
    <property type="match status" value="1"/>
</dbReference>
<gene>
    <name evidence="3" type="ORF">HWI92_00770</name>
</gene>
<dbReference type="Gene3D" id="2.130.10.10">
    <property type="entry name" value="YVTN repeat-like/Quinoprotein amine dehydrogenase"/>
    <property type="match status" value="2"/>
</dbReference>
<dbReference type="PANTHER" id="PTHR34220:SF7">
    <property type="entry name" value="SENSOR HISTIDINE KINASE YPDA"/>
    <property type="match status" value="1"/>
</dbReference>
<sequence length="1193" mass="136608">MKCRLLIYLLLLLMPGRSMAQFIFQNLNENDGLSARETTCLYRDKEGFLWIGTSNGLNRFDGNLIRRYNGQKGEKAYYINAVQPVDDDRNLLVATSRGLMLFDKQAGKFFIDARIAAFANKKILSIKPDGNGRLWLIALKEIFIFDNNKIRRCEEVIPETKILQGQNFAFSAVTAFCWDALRRGFWVGGYRPYFIDVAHKAVYSRANNPLNYPILNKEFITAITLDRDYNLWFGSNTDFSINFWDVKKQAVRSYREIDGKKLSDGFNYLYVDRKNRLWASTWTYSAYLKAPDAPFRKIPYSQDDPNSIAYGHFQDAIEDPEGNIWFATINGLSKNPANAPLNAIYKLPSFDFTLDTGFAHANAIVVDHNQIVAAKEDGIVFYNMDKRDYQRFMVTKSGDLLRNKFLSIAKTSTRWWFGGVNGVYFLDPGATSIQRFEQVKYKSGGTYTNFIFEDIQGKIWFHIVDDALYRYDPESGVLKRFVGKDKTSGLFDYKGLQSYLQLKNGNLLFVLEGTGFLHYDINSGKFSTSPFINKNFFVGQLLEDEEGEIWAAVSRRGLLKYNLAGQCTDSITTANGLLFDLISSIAMDQRKVIWVASSEGLLFFDTKSRDVVRFRINLGKTLQDYWNSVKIVGNKLYAIMLDHIVVIDPSKLASIRVTRPPNITSVKIFEKELAGVQNNKTVRIGSDEDFITFQFASLNHRDVPSLQYGYMMEGIDDDWVNSGRSMIVSYNHLPPGNYTFKVRSTNESGKWMPEINTLKVQVIPQWWQTWWFRFIVVLAVGISLRLTYQGFVARRQKKVFESTIEYFANSVYGENSVNEICWDIARNCISQLHFEDCVVYLFDKEKNKLIQKAAYGPKNLKGHEIENPLELSIGEGIVGAAAATRKPVIVRNTGHDPRYIMDDKKRMSELAVPIMHEGKVIGVVDSENSQPNFFKKSHARALMTIASISATKIAEAQAEDQAYEKEIMLLEINKMLAESQLMALRAQMNPHFVFNCLNSIQECIVTEKYGEASKYLNKFSKLFRTVLNNSDKKLVTIEEERDVLELYLELEQMRFGQTFTYQIIVDEELESEEILLPSMLLQPYVENALWHGLMHKNSGGTLLVSFEKVDDEVFRCTIEDNGIGRKKSFEIKQYNSKAKQHKSKGLQITKDRLDLLQRQGQHASVHIIDKYDDEGQASGTCVVIELSTFLQNV</sequence>
<organism evidence="3 4">
    <name type="scientific">Dyadobacter sandarakinus</name>
    <dbReference type="NCBI Taxonomy" id="2747268"/>
    <lineage>
        <taxon>Bacteria</taxon>
        <taxon>Pseudomonadati</taxon>
        <taxon>Bacteroidota</taxon>
        <taxon>Cytophagia</taxon>
        <taxon>Cytophagales</taxon>
        <taxon>Spirosomataceae</taxon>
        <taxon>Dyadobacter</taxon>
    </lineage>
</organism>
<dbReference type="Pfam" id="PF07494">
    <property type="entry name" value="Reg_prop"/>
    <property type="match status" value="1"/>
</dbReference>
<feature type="domain" description="GAF" evidence="2">
    <location>
        <begin position="816"/>
        <end position="963"/>
    </location>
</feature>
<feature type="signal peptide" evidence="1">
    <location>
        <begin position="1"/>
        <end position="20"/>
    </location>
</feature>
<dbReference type="Pfam" id="PF06580">
    <property type="entry name" value="His_kinase"/>
    <property type="match status" value="1"/>
</dbReference>
<dbReference type="InterPro" id="IPR050640">
    <property type="entry name" value="Bact_2-comp_sensor_kinase"/>
</dbReference>
<dbReference type="Pfam" id="PF13185">
    <property type="entry name" value="GAF_2"/>
    <property type="match status" value="1"/>
</dbReference>
<dbReference type="SUPFAM" id="SSF55874">
    <property type="entry name" value="ATPase domain of HSP90 chaperone/DNA topoisomerase II/histidine kinase"/>
    <property type="match status" value="1"/>
</dbReference>
<reference evidence="3 4" key="1">
    <citation type="submission" date="2020-06" db="EMBL/GenBank/DDBJ databases">
        <title>Dyadobacter sandarakinus sp. nov., isolated from the soil of the Arctic Yellow River Station.</title>
        <authorList>
            <person name="Zhang Y."/>
            <person name="Peng F."/>
        </authorList>
    </citation>
    <scope>NUCLEOTIDE SEQUENCE [LARGE SCALE GENOMIC DNA]</scope>
    <source>
        <strain evidence="3 4">Q3-56</strain>
    </source>
</reference>
<dbReference type="InterPro" id="IPR036890">
    <property type="entry name" value="HATPase_C_sf"/>
</dbReference>
<dbReference type="RefSeq" id="WP_204660308.1">
    <property type="nucleotide sequence ID" value="NZ_CP056775.1"/>
</dbReference>
<proteinExistence type="predicted"/>
<keyword evidence="4" id="KW-1185">Reference proteome</keyword>
<protein>
    <submittedName>
        <fullName evidence="3">Histidine kinase</fullName>
    </submittedName>
</protein>
<name>A0ABX7I1H9_9BACT</name>
<accession>A0ABX7I1H9</accession>
<dbReference type="InterPro" id="IPR029016">
    <property type="entry name" value="GAF-like_dom_sf"/>
</dbReference>
<dbReference type="InterPro" id="IPR011110">
    <property type="entry name" value="Reg_prop"/>
</dbReference>
<dbReference type="Gene3D" id="3.30.565.10">
    <property type="entry name" value="Histidine kinase-like ATPase, C-terminal domain"/>
    <property type="match status" value="1"/>
</dbReference>
<dbReference type="SMART" id="SM00065">
    <property type="entry name" value="GAF"/>
    <property type="match status" value="1"/>
</dbReference>
<feature type="chain" id="PRO_5046444668" evidence="1">
    <location>
        <begin position="21"/>
        <end position="1193"/>
    </location>
</feature>
<dbReference type="Gene3D" id="3.30.450.40">
    <property type="match status" value="1"/>
</dbReference>
<dbReference type="Pfam" id="PF07495">
    <property type="entry name" value="Y_Y_Y"/>
    <property type="match status" value="1"/>
</dbReference>
<evidence type="ECO:0000313" key="3">
    <source>
        <dbReference type="EMBL" id="QRQ99547.1"/>
    </source>
</evidence>
<evidence type="ECO:0000256" key="1">
    <source>
        <dbReference type="SAM" id="SignalP"/>
    </source>
</evidence>
<dbReference type="Proteomes" id="UP000612680">
    <property type="component" value="Chromosome"/>
</dbReference>
<dbReference type="PANTHER" id="PTHR34220">
    <property type="entry name" value="SENSOR HISTIDINE KINASE YPDA"/>
    <property type="match status" value="1"/>
</dbReference>
<dbReference type="EMBL" id="CP056775">
    <property type="protein sequence ID" value="QRQ99547.1"/>
    <property type="molecule type" value="Genomic_DNA"/>
</dbReference>
<keyword evidence="3" id="KW-0808">Transferase</keyword>
<dbReference type="InterPro" id="IPR013783">
    <property type="entry name" value="Ig-like_fold"/>
</dbReference>
<dbReference type="SUPFAM" id="SSF101898">
    <property type="entry name" value="NHL repeat"/>
    <property type="match status" value="1"/>
</dbReference>
<dbReference type="InterPro" id="IPR015943">
    <property type="entry name" value="WD40/YVTN_repeat-like_dom_sf"/>
</dbReference>
<keyword evidence="1" id="KW-0732">Signal</keyword>
<evidence type="ECO:0000313" key="4">
    <source>
        <dbReference type="Proteomes" id="UP000612680"/>
    </source>
</evidence>
<dbReference type="SUPFAM" id="SSF55781">
    <property type="entry name" value="GAF domain-like"/>
    <property type="match status" value="1"/>
</dbReference>
<evidence type="ECO:0000259" key="2">
    <source>
        <dbReference type="SMART" id="SM00065"/>
    </source>
</evidence>
<dbReference type="InterPro" id="IPR003018">
    <property type="entry name" value="GAF"/>
</dbReference>
<dbReference type="GO" id="GO:0016301">
    <property type="term" value="F:kinase activity"/>
    <property type="evidence" value="ECO:0007669"/>
    <property type="project" value="UniProtKB-KW"/>
</dbReference>
<keyword evidence="3" id="KW-0418">Kinase</keyword>
<dbReference type="Gene3D" id="2.60.40.10">
    <property type="entry name" value="Immunoglobulins"/>
    <property type="match status" value="1"/>
</dbReference>
<dbReference type="InterPro" id="IPR011123">
    <property type="entry name" value="Y_Y_Y"/>
</dbReference>
<dbReference type="InterPro" id="IPR010559">
    <property type="entry name" value="Sig_transdc_His_kin_internal"/>
</dbReference>